<dbReference type="RefSeq" id="WP_184527469.1">
    <property type="nucleotide sequence ID" value="NZ_JACHGK010000011.1"/>
</dbReference>
<comment type="caution">
    <text evidence="1">The sequence shown here is derived from an EMBL/GenBank/DDBJ whole genome shotgun (WGS) entry which is preliminary data.</text>
</comment>
<name>A0A7X0HTA4_9BACI</name>
<sequence>MIDLSREGFTHTEIVNMLHGAKQVIDFRFELVTKDGIYKKDLKNIKDGSVDFDASVAIKRTASFTMTEDDDINYLSDRIRPFVRFFIDQRKMMPASQAFLSSRFAADMEKQMIGVNGWMEFALGEFLLTSPSRVEVDDDFEREVEAYDATVILQEDKFEERWFIPSGLLVRDAVIEILESSGITRHDIQVTTMFVGDDIEFDIGKKKLEAVNEILRLGNYTELYTDEYGNCVAKEYINPILLNYDYEYKTDRKSVVSPGYEEIIDYYKVPNKFIVIRSLPDRNPLVSRYTNNNPLSPTSTVSRGRTIVADPIIIESVQDQMSLDLFVERIAFEQSQVFSEVIFETGLMPFHGYRNVLNVEFDGLLSNGKFMEQSWSTPFDIGGKMKHTVKRIIEI</sequence>
<reference evidence="1 2" key="1">
    <citation type="submission" date="2020-08" db="EMBL/GenBank/DDBJ databases">
        <title>Genomic Encyclopedia of Type Strains, Phase IV (KMG-IV): sequencing the most valuable type-strain genomes for metagenomic binning, comparative biology and taxonomic classification.</title>
        <authorList>
            <person name="Goeker M."/>
        </authorList>
    </citation>
    <scope>NUCLEOTIDE SEQUENCE [LARGE SCALE GENOMIC DNA]</scope>
    <source>
        <strain evidence="1 2">DSM 5391</strain>
    </source>
</reference>
<dbReference type="AlphaFoldDB" id="A0A7X0HTA4"/>
<evidence type="ECO:0000313" key="2">
    <source>
        <dbReference type="Proteomes" id="UP000531594"/>
    </source>
</evidence>
<organism evidence="1 2">
    <name type="scientific">Bacillus benzoevorans</name>
    <dbReference type="NCBI Taxonomy" id="1456"/>
    <lineage>
        <taxon>Bacteria</taxon>
        <taxon>Bacillati</taxon>
        <taxon>Bacillota</taxon>
        <taxon>Bacilli</taxon>
        <taxon>Bacillales</taxon>
        <taxon>Bacillaceae</taxon>
        <taxon>Bacillus</taxon>
    </lineage>
</organism>
<dbReference type="EMBL" id="JACHGK010000011">
    <property type="protein sequence ID" value="MBB6446452.1"/>
    <property type="molecule type" value="Genomic_DNA"/>
</dbReference>
<protein>
    <submittedName>
        <fullName evidence="1">Uncharacterized protein</fullName>
    </submittedName>
</protein>
<proteinExistence type="predicted"/>
<dbReference type="Proteomes" id="UP000531594">
    <property type="component" value="Unassembled WGS sequence"/>
</dbReference>
<keyword evidence="2" id="KW-1185">Reference proteome</keyword>
<accession>A0A7X0HTA4</accession>
<evidence type="ECO:0000313" key="1">
    <source>
        <dbReference type="EMBL" id="MBB6446452.1"/>
    </source>
</evidence>
<gene>
    <name evidence="1" type="ORF">HNR53_003111</name>
</gene>